<dbReference type="Proteomes" id="UP000020467">
    <property type="component" value="Unassembled WGS sequence"/>
</dbReference>
<comment type="caution">
    <text evidence="2">The sequence shown here is derived from an EMBL/GenBank/DDBJ whole genome shotgun (WGS) entry which is preliminary data.</text>
</comment>
<feature type="region of interest" description="Disordered" evidence="1">
    <location>
        <begin position="130"/>
        <end position="159"/>
    </location>
</feature>
<dbReference type="EMBL" id="JARH01000394">
    <property type="protein sequence ID" value="EXF81068.1"/>
    <property type="molecule type" value="Genomic_DNA"/>
</dbReference>
<dbReference type="KEGG" id="cfj:CFIO01_12665"/>
<dbReference type="AlphaFoldDB" id="A0A010S8P0"/>
<evidence type="ECO:0000313" key="2">
    <source>
        <dbReference type="EMBL" id="EXF81068.1"/>
    </source>
</evidence>
<dbReference type="HOGENOM" id="CLU_1660598_0_0_1"/>
<protein>
    <submittedName>
        <fullName evidence="2">Uncharacterized protein</fullName>
    </submittedName>
</protein>
<sequence length="159" mass="17758">MVGTPPIPQAESPDVPQDERKQRLGRLCPPVLCIPGWIWELLGGMAGIAWSIRSMVGNPSKPRRTWAGQRRLIAAHRGHHIRPAPFRLRLASHLNAVPPALRFTAANLSFYFGTLLPGIEAIPGWRPSRHELPMRKDCGQRQDPETTPAREERSASGKR</sequence>
<evidence type="ECO:0000256" key="1">
    <source>
        <dbReference type="SAM" id="MobiDB-lite"/>
    </source>
</evidence>
<feature type="region of interest" description="Disordered" evidence="1">
    <location>
        <begin position="1"/>
        <end position="20"/>
    </location>
</feature>
<reference evidence="2 3" key="1">
    <citation type="submission" date="2014-02" db="EMBL/GenBank/DDBJ databases">
        <title>The genome sequence of Colletotrichum fioriniae PJ7.</title>
        <authorList>
            <person name="Baroncelli R."/>
            <person name="Thon M.R."/>
        </authorList>
    </citation>
    <scope>NUCLEOTIDE SEQUENCE [LARGE SCALE GENOMIC DNA]</scope>
    <source>
        <strain evidence="2 3">PJ7</strain>
    </source>
</reference>
<keyword evidence="3" id="KW-1185">Reference proteome</keyword>
<accession>A0A010S8P0</accession>
<gene>
    <name evidence="2" type="ORF">CFIO01_12665</name>
</gene>
<evidence type="ECO:0000313" key="3">
    <source>
        <dbReference type="Proteomes" id="UP000020467"/>
    </source>
</evidence>
<name>A0A010S8P0_9PEZI</name>
<organism evidence="2 3">
    <name type="scientific">Colletotrichum fioriniae PJ7</name>
    <dbReference type="NCBI Taxonomy" id="1445577"/>
    <lineage>
        <taxon>Eukaryota</taxon>
        <taxon>Fungi</taxon>
        <taxon>Dikarya</taxon>
        <taxon>Ascomycota</taxon>
        <taxon>Pezizomycotina</taxon>
        <taxon>Sordariomycetes</taxon>
        <taxon>Hypocreomycetidae</taxon>
        <taxon>Glomerellales</taxon>
        <taxon>Glomerellaceae</taxon>
        <taxon>Colletotrichum</taxon>
        <taxon>Colletotrichum acutatum species complex</taxon>
    </lineage>
</organism>
<proteinExistence type="predicted"/>